<dbReference type="InterPro" id="IPR000719">
    <property type="entry name" value="Prot_kinase_dom"/>
</dbReference>
<dbReference type="InterPro" id="IPR011009">
    <property type="entry name" value="Kinase-like_dom_sf"/>
</dbReference>
<proteinExistence type="predicted"/>
<keyword evidence="5" id="KW-1133">Transmembrane helix</keyword>
<reference evidence="7 8" key="1">
    <citation type="journal article" date="2010" name="J. Bacteriol.">
        <title>Genome sequence of Lentisphaera araneosa HTCC2155T, the type species of the order Lentisphaerales in the phylum Lentisphaerae.</title>
        <authorList>
            <person name="Thrash J.C."/>
            <person name="Cho J.C."/>
            <person name="Vergin K.L."/>
            <person name="Morris R.M."/>
            <person name="Giovannoni S.J."/>
        </authorList>
    </citation>
    <scope>NUCLEOTIDE SEQUENCE [LARGE SCALE GENOMIC DNA]</scope>
    <source>
        <strain evidence="7 8">HTCC2155</strain>
    </source>
</reference>
<dbReference type="Proteomes" id="UP000004947">
    <property type="component" value="Unassembled WGS sequence"/>
</dbReference>
<dbReference type="GO" id="GO:0005524">
    <property type="term" value="F:ATP binding"/>
    <property type="evidence" value="ECO:0007669"/>
    <property type="project" value="UniProtKB-KW"/>
</dbReference>
<evidence type="ECO:0000256" key="3">
    <source>
        <dbReference type="ARBA" id="ARBA00022777"/>
    </source>
</evidence>
<protein>
    <submittedName>
        <fullName evidence="7">Probable serine/threonine-protein kinase pknB</fullName>
    </submittedName>
</protein>
<comment type="caution">
    <text evidence="7">The sequence shown here is derived from an EMBL/GenBank/DDBJ whole genome shotgun (WGS) entry which is preliminary data.</text>
</comment>
<dbReference type="AlphaFoldDB" id="A6DN10"/>
<sequence>MDDEINSWKSLYKLAEEDGRENSLLYSLWNVENRYEKPEITGSGSMKNIIRTEDTVSGRVIAKAVLKNPQDEQTVESFLREARITAMLQHPNIVPLYDIGLDDQGQPYFTMKLIKGLSLRDILDKLINKDPQTLKDYPLPKRIDILLKVCDALAYAHSRGIAHLDLKPDNITVSTFGDVVVCDWGLAAIIGHNDDMDVSLIESLDYFSKRYYTLSGEIKGTPGYMSPEQAKGGDAVKDERSDIFALGSILYELLSLENAIDGEDVKEIISKTLTGHYVKPSKKRPDLVIPESLEAICMKALRLHPQERYQSVEKIISDIDAYRNGFLTEAEEASFAKQLTLLYKRNKGICLLAIMLVSVIVIGSLVFIESLRKEKQLTTKALEKSETLLDMNKKISREASLSYRFKARTDYYRFLPSQAVEAYEAAHVLHGGDFRSYSYLAKSLCVQQRFSEAKEKLSRGHDLLVKKPEEFTVLTMQLYSDLVALNSHRILSVQELCPLVKKYLGTDRYMIFKSQVFTWAILNTERTAGNEIEEIEADLNWLLSQENKTPINGKLRGWYMGLKFDLSGHLQLHDIRSISQFTFTELNIRGCDVKEMALVKAFPRHPNMDSFQRVATLLLDEGQAVHKYAFTKTKLLRK</sequence>
<dbReference type="Gene3D" id="1.10.510.10">
    <property type="entry name" value="Transferase(Phosphotransferase) domain 1"/>
    <property type="match status" value="1"/>
</dbReference>
<feature type="transmembrane region" description="Helical" evidence="5">
    <location>
        <begin position="349"/>
        <end position="368"/>
    </location>
</feature>
<dbReference type="InterPro" id="IPR008271">
    <property type="entry name" value="Ser/Thr_kinase_AS"/>
</dbReference>
<evidence type="ECO:0000313" key="7">
    <source>
        <dbReference type="EMBL" id="EDM27046.1"/>
    </source>
</evidence>
<keyword evidence="1" id="KW-0808">Transferase</keyword>
<dbReference type="EMBL" id="ABCK01000012">
    <property type="protein sequence ID" value="EDM27046.1"/>
    <property type="molecule type" value="Genomic_DNA"/>
</dbReference>
<dbReference type="SUPFAM" id="SSF56112">
    <property type="entry name" value="Protein kinase-like (PK-like)"/>
    <property type="match status" value="1"/>
</dbReference>
<dbReference type="RefSeq" id="WP_007279253.1">
    <property type="nucleotide sequence ID" value="NZ_ABCK01000012.1"/>
</dbReference>
<feature type="domain" description="Protein kinase" evidence="6">
    <location>
        <begin position="35"/>
        <end position="327"/>
    </location>
</feature>
<keyword evidence="3 7" id="KW-0418">Kinase</keyword>
<evidence type="ECO:0000256" key="1">
    <source>
        <dbReference type="ARBA" id="ARBA00022679"/>
    </source>
</evidence>
<dbReference type="GO" id="GO:0004674">
    <property type="term" value="F:protein serine/threonine kinase activity"/>
    <property type="evidence" value="ECO:0007669"/>
    <property type="project" value="TreeGrafter"/>
</dbReference>
<dbReference type="PANTHER" id="PTHR43289">
    <property type="entry name" value="MITOGEN-ACTIVATED PROTEIN KINASE KINASE KINASE 20-RELATED"/>
    <property type="match status" value="1"/>
</dbReference>
<accession>A6DN10</accession>
<dbReference type="CDD" id="cd14014">
    <property type="entry name" value="STKc_PknB_like"/>
    <property type="match status" value="1"/>
</dbReference>
<keyword evidence="4" id="KW-0067">ATP-binding</keyword>
<gene>
    <name evidence="7" type="ORF">LNTAR_07374</name>
</gene>
<dbReference type="PANTHER" id="PTHR43289:SF6">
    <property type="entry name" value="SERINE_THREONINE-PROTEIN KINASE NEKL-3"/>
    <property type="match status" value="1"/>
</dbReference>
<name>A6DN10_9BACT</name>
<dbReference type="PROSITE" id="PS50011">
    <property type="entry name" value="PROTEIN_KINASE_DOM"/>
    <property type="match status" value="1"/>
</dbReference>
<evidence type="ECO:0000313" key="8">
    <source>
        <dbReference type="Proteomes" id="UP000004947"/>
    </source>
</evidence>
<evidence type="ECO:0000256" key="5">
    <source>
        <dbReference type="SAM" id="Phobius"/>
    </source>
</evidence>
<evidence type="ECO:0000256" key="4">
    <source>
        <dbReference type="ARBA" id="ARBA00022840"/>
    </source>
</evidence>
<dbReference type="SMART" id="SM00220">
    <property type="entry name" value="S_TKc"/>
    <property type="match status" value="1"/>
</dbReference>
<dbReference type="eggNOG" id="COG0515">
    <property type="taxonomic scope" value="Bacteria"/>
</dbReference>
<organism evidence="7 8">
    <name type="scientific">Lentisphaera araneosa HTCC2155</name>
    <dbReference type="NCBI Taxonomy" id="313628"/>
    <lineage>
        <taxon>Bacteria</taxon>
        <taxon>Pseudomonadati</taxon>
        <taxon>Lentisphaerota</taxon>
        <taxon>Lentisphaeria</taxon>
        <taxon>Lentisphaerales</taxon>
        <taxon>Lentisphaeraceae</taxon>
        <taxon>Lentisphaera</taxon>
    </lineage>
</organism>
<keyword evidence="5" id="KW-0812">Transmembrane</keyword>
<keyword evidence="5" id="KW-0472">Membrane</keyword>
<keyword evidence="8" id="KW-1185">Reference proteome</keyword>
<dbReference type="PROSITE" id="PS00108">
    <property type="entry name" value="PROTEIN_KINASE_ST"/>
    <property type="match status" value="1"/>
</dbReference>
<dbReference type="Pfam" id="PF00069">
    <property type="entry name" value="Pkinase"/>
    <property type="match status" value="1"/>
</dbReference>
<evidence type="ECO:0000259" key="6">
    <source>
        <dbReference type="PROSITE" id="PS50011"/>
    </source>
</evidence>
<evidence type="ECO:0000256" key="2">
    <source>
        <dbReference type="ARBA" id="ARBA00022741"/>
    </source>
</evidence>
<dbReference type="OrthoDB" id="9801841at2"/>
<keyword evidence="2" id="KW-0547">Nucleotide-binding</keyword>
<dbReference type="STRING" id="313628.LNTAR_07374"/>